<name>A0ACC0B788_CATRO</name>
<sequence length="563" mass="64521">MCLFQQIRGNEPKYNQLKTNTVSDDSEKETSFLYNFCEEDVNRVHCKRWKTESSNWRLSSRLLSGSKAYGGGVHVDRAIKCQVVLHLIMVTLRENNLDTAARNCDGSIVLSDVIVAHLTSIQMLKTWSYVLVLDTAYKTNNLRNYISMFPNKQWSLSIRKQIYSKIESQISAIKTTLEYSRLKEKDNAKSNLVLTEICENENDITDVLEEFRQRSPSRVVSYSVNGDVEKWAIVGNRMWREMRNNHVYINFFDLNTMSAFSFWTCSLVPRGTMVPYSATVNLVEVLGLSQVVSEHLGIRWHTILVGRYTRRARSWAGPVGLHHCRRTPLERLSQRGARFQLLTFHTFLALVEEDPSEPQSDLEIVVEPEEWQWLTMRVWAPYIARSSLLAVSSIHVLPAESTSSFPSFLFLGKIREQDICGYLYLQTWKFISTGTSCCLKPLDFEECQKVGGLELQKLVQFSADHRLGMIFKKSSKRSRYLIGFASDERTVELQRALAPLSLMGFAAVVEAATQMEMADQTVIQRKVATGLAAPPYKRPRQGPWKLGDSKRPRNEQRTGNRGR</sequence>
<evidence type="ECO:0000313" key="2">
    <source>
        <dbReference type="Proteomes" id="UP001060085"/>
    </source>
</evidence>
<dbReference type="EMBL" id="CM044704">
    <property type="protein sequence ID" value="KAI5668511.1"/>
    <property type="molecule type" value="Genomic_DNA"/>
</dbReference>
<organism evidence="1 2">
    <name type="scientific">Catharanthus roseus</name>
    <name type="common">Madagascar periwinkle</name>
    <name type="synonym">Vinca rosea</name>
    <dbReference type="NCBI Taxonomy" id="4058"/>
    <lineage>
        <taxon>Eukaryota</taxon>
        <taxon>Viridiplantae</taxon>
        <taxon>Streptophyta</taxon>
        <taxon>Embryophyta</taxon>
        <taxon>Tracheophyta</taxon>
        <taxon>Spermatophyta</taxon>
        <taxon>Magnoliopsida</taxon>
        <taxon>eudicotyledons</taxon>
        <taxon>Gunneridae</taxon>
        <taxon>Pentapetalae</taxon>
        <taxon>asterids</taxon>
        <taxon>lamiids</taxon>
        <taxon>Gentianales</taxon>
        <taxon>Apocynaceae</taxon>
        <taxon>Rauvolfioideae</taxon>
        <taxon>Vinceae</taxon>
        <taxon>Catharanthinae</taxon>
        <taxon>Catharanthus</taxon>
    </lineage>
</organism>
<comment type="caution">
    <text evidence="1">The sequence shown here is derived from an EMBL/GenBank/DDBJ whole genome shotgun (WGS) entry which is preliminary data.</text>
</comment>
<reference evidence="2" key="1">
    <citation type="journal article" date="2023" name="Nat. Plants">
        <title>Single-cell RNA sequencing provides a high-resolution roadmap for understanding the multicellular compartmentation of specialized metabolism.</title>
        <authorList>
            <person name="Sun S."/>
            <person name="Shen X."/>
            <person name="Li Y."/>
            <person name="Li Y."/>
            <person name="Wang S."/>
            <person name="Li R."/>
            <person name="Zhang H."/>
            <person name="Shen G."/>
            <person name="Guo B."/>
            <person name="Wei J."/>
            <person name="Xu J."/>
            <person name="St-Pierre B."/>
            <person name="Chen S."/>
            <person name="Sun C."/>
        </authorList>
    </citation>
    <scope>NUCLEOTIDE SEQUENCE [LARGE SCALE GENOMIC DNA]</scope>
</reference>
<proteinExistence type="predicted"/>
<evidence type="ECO:0000313" key="1">
    <source>
        <dbReference type="EMBL" id="KAI5668511.1"/>
    </source>
</evidence>
<keyword evidence="2" id="KW-1185">Reference proteome</keyword>
<accession>A0ACC0B788</accession>
<gene>
    <name evidence="1" type="ORF">M9H77_18364</name>
</gene>
<dbReference type="Proteomes" id="UP001060085">
    <property type="component" value="Linkage Group LG04"/>
</dbReference>
<protein>
    <submittedName>
        <fullName evidence="1">Uncharacterized protein</fullName>
    </submittedName>
</protein>